<dbReference type="InterPro" id="IPR003871">
    <property type="entry name" value="RFA1B/D_OB_1st"/>
</dbReference>
<feature type="domain" description="Replication protein A 70 kDa DNA-binding subunit B/D first OB fold" evidence="1">
    <location>
        <begin position="53"/>
        <end position="154"/>
    </location>
</feature>
<evidence type="ECO:0000313" key="2">
    <source>
        <dbReference type="EMBL" id="KAG5410635.1"/>
    </source>
</evidence>
<protein>
    <recommendedName>
        <fullName evidence="1">Replication protein A 70 kDa DNA-binding subunit B/D first OB fold domain-containing protein</fullName>
    </recommendedName>
</protein>
<reference evidence="3 4" key="1">
    <citation type="submission" date="2021-03" db="EMBL/GenBank/DDBJ databases">
        <authorList>
            <person name="King G.J."/>
            <person name="Bancroft I."/>
            <person name="Baten A."/>
            <person name="Bloomfield J."/>
            <person name="Borpatragohain P."/>
            <person name="He Z."/>
            <person name="Irish N."/>
            <person name="Irwin J."/>
            <person name="Liu K."/>
            <person name="Mauleon R.P."/>
            <person name="Moore J."/>
            <person name="Morris R."/>
            <person name="Ostergaard L."/>
            <person name="Wang B."/>
            <person name="Wells R."/>
        </authorList>
    </citation>
    <scope>NUCLEOTIDE SEQUENCE [LARGE SCALE GENOMIC DNA]</scope>
    <source>
        <strain evidence="3">R-o-18</strain>
        <tissue evidence="3">Leaf</tissue>
    </source>
</reference>
<dbReference type="Pfam" id="PF02721">
    <property type="entry name" value="DUF223"/>
    <property type="match status" value="1"/>
</dbReference>
<sequence length="331" mass="37140">MFRRVSVATGAFSRRSLRRRVESAIRRCAFVFFISHLIRSKLISAMANVLALLSDLQTGRSSSTVEVRLLRFWEARNVRRGGELMGVDMLLIDSQSTMMPATVNVNRLTSHRPNLEEGGSVYYLTGFEVTRCNQNYRLSDSSLLIRFSDSTSFMKVTEPAEPIPLESFRFRNHSEMLGLANSNNQLPGNAPFTISYTSVIGYLIVSFTDLIGEITGVKSTVSDPPQDKNRVMPTIKMENGTSVTRKRYSSFGETPSIVSVNDDFDMVYVSCFGEDCMRLLSNFIQHFFLGIIIMARQSLLLANLNAGRCSSTVDVQLLRFWEARNTVAVAS</sequence>
<dbReference type="EMBL" id="JADBGQ010000002">
    <property type="protein sequence ID" value="KAG5410635.1"/>
    <property type="molecule type" value="Genomic_DNA"/>
</dbReference>
<dbReference type="PANTHER" id="PTHR47165:SF4">
    <property type="entry name" value="OS03G0429900 PROTEIN"/>
    <property type="match status" value="1"/>
</dbReference>
<dbReference type="Gene3D" id="2.40.50.140">
    <property type="entry name" value="Nucleic acid-binding proteins"/>
    <property type="match status" value="1"/>
</dbReference>
<dbReference type="PANTHER" id="PTHR47165">
    <property type="entry name" value="OS03G0429900 PROTEIN"/>
    <property type="match status" value="1"/>
</dbReference>
<evidence type="ECO:0000259" key="1">
    <source>
        <dbReference type="Pfam" id="PF02721"/>
    </source>
</evidence>
<dbReference type="Proteomes" id="UP000823674">
    <property type="component" value="Chromosome A02"/>
</dbReference>
<name>A0ABQ7NRG7_BRACM</name>
<dbReference type="Proteomes" id="UP000823674">
    <property type="component" value="Chromosome A01"/>
</dbReference>
<dbReference type="CDD" id="cd04480">
    <property type="entry name" value="RPA1_DBD_A_like"/>
    <property type="match status" value="1"/>
</dbReference>
<evidence type="ECO:0000313" key="3">
    <source>
        <dbReference type="EMBL" id="KAG5413464.1"/>
    </source>
</evidence>
<keyword evidence="4" id="KW-1185">Reference proteome</keyword>
<proteinExistence type="predicted"/>
<gene>
    <name evidence="3" type="primary">A01g501620.1_BraROA</name>
    <name evidence="2" type="synonym">A02g506610.1_BraROA</name>
    <name evidence="3" type="ORF">IGI04_001031</name>
    <name evidence="2" type="ORF">IGI04_006954</name>
</gene>
<dbReference type="InterPro" id="IPR012340">
    <property type="entry name" value="NA-bd_OB-fold"/>
</dbReference>
<dbReference type="EMBL" id="JADBGQ010000001">
    <property type="protein sequence ID" value="KAG5413464.1"/>
    <property type="molecule type" value="Genomic_DNA"/>
</dbReference>
<comment type="caution">
    <text evidence="3">The sequence shown here is derived from an EMBL/GenBank/DDBJ whole genome shotgun (WGS) entry which is preliminary data.</text>
</comment>
<organism evidence="3 4">
    <name type="scientific">Brassica rapa subsp. trilocularis</name>
    <dbReference type="NCBI Taxonomy" id="1813537"/>
    <lineage>
        <taxon>Eukaryota</taxon>
        <taxon>Viridiplantae</taxon>
        <taxon>Streptophyta</taxon>
        <taxon>Embryophyta</taxon>
        <taxon>Tracheophyta</taxon>
        <taxon>Spermatophyta</taxon>
        <taxon>Magnoliopsida</taxon>
        <taxon>eudicotyledons</taxon>
        <taxon>Gunneridae</taxon>
        <taxon>Pentapetalae</taxon>
        <taxon>rosids</taxon>
        <taxon>malvids</taxon>
        <taxon>Brassicales</taxon>
        <taxon>Brassicaceae</taxon>
        <taxon>Brassiceae</taxon>
        <taxon>Brassica</taxon>
    </lineage>
</organism>
<dbReference type="SUPFAM" id="SSF50249">
    <property type="entry name" value="Nucleic acid-binding proteins"/>
    <property type="match status" value="1"/>
</dbReference>
<evidence type="ECO:0000313" key="4">
    <source>
        <dbReference type="Proteomes" id="UP000823674"/>
    </source>
</evidence>
<accession>A0ABQ7NRG7</accession>